<feature type="non-terminal residue" evidence="3">
    <location>
        <position position="1"/>
    </location>
</feature>
<proteinExistence type="predicted"/>
<reference evidence="3" key="1">
    <citation type="submission" date="2020-02" db="EMBL/GenBank/DDBJ databases">
        <authorList>
            <person name="Meier V. D."/>
        </authorList>
    </citation>
    <scope>NUCLEOTIDE SEQUENCE</scope>
    <source>
        <strain evidence="3">AVDCRST_MAG67</strain>
    </source>
</reference>
<name>A0A6J4SY33_9ACTN</name>
<organism evidence="3">
    <name type="scientific">uncultured Solirubrobacteraceae bacterium</name>
    <dbReference type="NCBI Taxonomy" id="1162706"/>
    <lineage>
        <taxon>Bacteria</taxon>
        <taxon>Bacillati</taxon>
        <taxon>Actinomycetota</taxon>
        <taxon>Thermoleophilia</taxon>
        <taxon>Solirubrobacterales</taxon>
        <taxon>Solirubrobacteraceae</taxon>
        <taxon>environmental samples</taxon>
    </lineage>
</organism>
<gene>
    <name evidence="3" type="ORF">AVDCRST_MAG67-2577</name>
</gene>
<dbReference type="GO" id="GO:0003677">
    <property type="term" value="F:DNA binding"/>
    <property type="evidence" value="ECO:0007669"/>
    <property type="project" value="InterPro"/>
</dbReference>
<feature type="region of interest" description="Disordered" evidence="1">
    <location>
        <begin position="30"/>
        <end position="53"/>
    </location>
</feature>
<feature type="compositionally biased region" description="Basic and acidic residues" evidence="1">
    <location>
        <begin position="9"/>
        <end position="20"/>
    </location>
</feature>
<dbReference type="PROSITE" id="PS51141">
    <property type="entry name" value="ZF_SBP"/>
    <property type="match status" value="1"/>
</dbReference>
<dbReference type="EMBL" id="CADCVQ010000104">
    <property type="protein sequence ID" value="CAA9508472.1"/>
    <property type="molecule type" value="Genomic_DNA"/>
</dbReference>
<sequence length="53" mass="6069">AECGFWDRGSSHEGDGRGCRRRYVDHAGRRRRRSLGCQRPRSAGRARPAQEDL</sequence>
<dbReference type="InterPro" id="IPR004333">
    <property type="entry name" value="SBP_dom"/>
</dbReference>
<protein>
    <recommendedName>
        <fullName evidence="2">SBP-type domain-containing protein</fullName>
    </recommendedName>
</protein>
<feature type="region of interest" description="Disordered" evidence="1">
    <location>
        <begin position="1"/>
        <end position="20"/>
    </location>
</feature>
<evidence type="ECO:0000256" key="1">
    <source>
        <dbReference type="SAM" id="MobiDB-lite"/>
    </source>
</evidence>
<evidence type="ECO:0000313" key="3">
    <source>
        <dbReference type="EMBL" id="CAA9508472.1"/>
    </source>
</evidence>
<feature type="non-terminal residue" evidence="3">
    <location>
        <position position="53"/>
    </location>
</feature>
<accession>A0A6J4SY33</accession>
<feature type="domain" description="SBP-type" evidence="2">
    <location>
        <begin position="1"/>
        <end position="33"/>
    </location>
</feature>
<evidence type="ECO:0000259" key="2">
    <source>
        <dbReference type="PROSITE" id="PS51141"/>
    </source>
</evidence>
<dbReference type="AlphaFoldDB" id="A0A6J4SY33"/>